<dbReference type="AlphaFoldDB" id="A0A8T9BRX7"/>
<protein>
    <submittedName>
        <fullName evidence="2">Uncharacterized protein</fullName>
    </submittedName>
</protein>
<dbReference type="OrthoDB" id="4500945at2759"/>
<name>A0A8T9BRX7_9HELO</name>
<organism evidence="2 3">
    <name type="scientific">Lachnellula suecica</name>
    <dbReference type="NCBI Taxonomy" id="602035"/>
    <lineage>
        <taxon>Eukaryota</taxon>
        <taxon>Fungi</taxon>
        <taxon>Dikarya</taxon>
        <taxon>Ascomycota</taxon>
        <taxon>Pezizomycotina</taxon>
        <taxon>Leotiomycetes</taxon>
        <taxon>Helotiales</taxon>
        <taxon>Lachnaceae</taxon>
        <taxon>Lachnellula</taxon>
    </lineage>
</organism>
<keyword evidence="1" id="KW-0732">Signal</keyword>
<keyword evidence="3" id="KW-1185">Reference proteome</keyword>
<accession>A0A8T9BRX7</accession>
<proteinExistence type="predicted"/>
<feature type="chain" id="PRO_5035792192" evidence="1">
    <location>
        <begin position="17"/>
        <end position="73"/>
    </location>
</feature>
<evidence type="ECO:0000313" key="2">
    <source>
        <dbReference type="EMBL" id="TVY52558.1"/>
    </source>
</evidence>
<evidence type="ECO:0000256" key="1">
    <source>
        <dbReference type="SAM" id="SignalP"/>
    </source>
</evidence>
<dbReference type="Proteomes" id="UP000469558">
    <property type="component" value="Unassembled WGS sequence"/>
</dbReference>
<evidence type="ECO:0000313" key="3">
    <source>
        <dbReference type="Proteomes" id="UP000469558"/>
    </source>
</evidence>
<dbReference type="EMBL" id="QGMK01003490">
    <property type="protein sequence ID" value="TVY52558.1"/>
    <property type="molecule type" value="Genomic_DNA"/>
</dbReference>
<gene>
    <name evidence="2" type="ORF">LSUE1_G009796</name>
</gene>
<feature type="signal peptide" evidence="1">
    <location>
        <begin position="1"/>
        <end position="16"/>
    </location>
</feature>
<comment type="caution">
    <text evidence="2">The sequence shown here is derived from an EMBL/GenBank/DDBJ whole genome shotgun (WGS) entry which is preliminary data.</text>
</comment>
<reference evidence="2 3" key="1">
    <citation type="submission" date="2018-05" db="EMBL/GenBank/DDBJ databases">
        <title>Genome sequencing and assembly of the regulated plant pathogen Lachnellula willkommii and related sister species for the development of diagnostic species identification markers.</title>
        <authorList>
            <person name="Giroux E."/>
            <person name="Bilodeau G."/>
        </authorList>
    </citation>
    <scope>NUCLEOTIDE SEQUENCE [LARGE SCALE GENOMIC DNA]</scope>
    <source>
        <strain evidence="2 3">CBS 268.59</strain>
    </source>
</reference>
<sequence>MQFFKVFSILIVAVSAVPTLNNTAIEEATIEKRTCGSLSGTALKVCQDACVATCTVVSAGIAATLCYKACKAG</sequence>